<keyword evidence="2" id="KW-1185">Reference proteome</keyword>
<organism evidence="1 2">
    <name type="scientific">Asanoa ishikariensis</name>
    <dbReference type="NCBI Taxonomy" id="137265"/>
    <lineage>
        <taxon>Bacteria</taxon>
        <taxon>Bacillati</taxon>
        <taxon>Actinomycetota</taxon>
        <taxon>Actinomycetes</taxon>
        <taxon>Micromonosporales</taxon>
        <taxon>Micromonosporaceae</taxon>
        <taxon>Asanoa</taxon>
    </lineage>
</organism>
<dbReference type="InterPro" id="IPR023393">
    <property type="entry name" value="START-like_dom_sf"/>
</dbReference>
<dbReference type="Proteomes" id="UP000199632">
    <property type="component" value="Unassembled WGS sequence"/>
</dbReference>
<dbReference type="Pfam" id="PF10604">
    <property type="entry name" value="Polyketide_cyc2"/>
    <property type="match status" value="1"/>
</dbReference>
<evidence type="ECO:0000313" key="2">
    <source>
        <dbReference type="Proteomes" id="UP000199632"/>
    </source>
</evidence>
<protein>
    <submittedName>
        <fullName evidence="1">Polyketide cyclase / dehydrase and lipid transport</fullName>
    </submittedName>
</protein>
<name>A0A1H3TW90_9ACTN</name>
<evidence type="ECO:0000313" key="1">
    <source>
        <dbReference type="EMBL" id="SDZ54031.1"/>
    </source>
</evidence>
<dbReference type="Gene3D" id="3.30.530.20">
    <property type="match status" value="1"/>
</dbReference>
<accession>A0A1H3TW90</accession>
<reference evidence="2" key="1">
    <citation type="submission" date="2016-10" db="EMBL/GenBank/DDBJ databases">
        <authorList>
            <person name="Varghese N."/>
            <person name="Submissions S."/>
        </authorList>
    </citation>
    <scope>NUCLEOTIDE SEQUENCE [LARGE SCALE GENOMIC DNA]</scope>
    <source>
        <strain evidence="2">DSM 44718</strain>
    </source>
</reference>
<dbReference type="InterPro" id="IPR019587">
    <property type="entry name" value="Polyketide_cyclase/dehydratase"/>
</dbReference>
<dbReference type="AlphaFoldDB" id="A0A1H3TW90"/>
<dbReference type="SUPFAM" id="SSF55961">
    <property type="entry name" value="Bet v1-like"/>
    <property type="match status" value="1"/>
</dbReference>
<dbReference type="EMBL" id="FNQB01000003">
    <property type="protein sequence ID" value="SDZ54031.1"/>
    <property type="molecule type" value="Genomic_DNA"/>
</dbReference>
<proteinExistence type="predicted"/>
<sequence length="174" mass="19477">MACRGYRDDVIVRTRWVVPHPPEALWPALCDSRLELRPACPVFYVGTPRPTQCRLPDGPGEVGAARQCVSEQGEVRQRITAWEPPARLAFRMESTNLGFHRFVDELGDVFELAPSGQGTSVTRTTTVTVRGFGRPALYPALWVGLKSVHRFVFRNWQKMSLPSGQRDDDRGLGG</sequence>
<gene>
    <name evidence="1" type="ORF">SAMN05421684_6440</name>
</gene>